<evidence type="ECO:0000313" key="1">
    <source>
        <dbReference type="EMBL" id="KAH9288985.1"/>
    </source>
</evidence>
<keyword evidence="2" id="KW-1185">Reference proteome</keyword>
<accession>A0AA38F4S8</accession>
<dbReference type="EMBL" id="JAHRHJ020003813">
    <property type="protein sequence ID" value="KAH9288985.1"/>
    <property type="molecule type" value="Genomic_DNA"/>
</dbReference>
<organism evidence="1 2">
    <name type="scientific">Taxus chinensis</name>
    <name type="common">Chinese yew</name>
    <name type="synonym">Taxus wallichiana var. chinensis</name>
    <dbReference type="NCBI Taxonomy" id="29808"/>
    <lineage>
        <taxon>Eukaryota</taxon>
        <taxon>Viridiplantae</taxon>
        <taxon>Streptophyta</taxon>
        <taxon>Embryophyta</taxon>
        <taxon>Tracheophyta</taxon>
        <taxon>Spermatophyta</taxon>
        <taxon>Pinopsida</taxon>
        <taxon>Pinidae</taxon>
        <taxon>Conifers II</taxon>
        <taxon>Cupressales</taxon>
        <taxon>Taxaceae</taxon>
        <taxon>Taxus</taxon>
    </lineage>
</organism>
<comment type="caution">
    <text evidence="1">The sequence shown here is derived from an EMBL/GenBank/DDBJ whole genome shotgun (WGS) entry which is preliminary data.</text>
</comment>
<evidence type="ECO:0000313" key="2">
    <source>
        <dbReference type="Proteomes" id="UP000824469"/>
    </source>
</evidence>
<dbReference type="Proteomes" id="UP000824469">
    <property type="component" value="Unassembled WGS sequence"/>
</dbReference>
<sequence length="64" mass="6850">ARLVFILASEDMAKSNLMGGRRKLDVNMTPRVVIGLEMGEDLGADMFLGIGMGLIVVKVSDLGK</sequence>
<name>A0AA38F4S8_TAXCH</name>
<feature type="non-terminal residue" evidence="1">
    <location>
        <position position="64"/>
    </location>
</feature>
<protein>
    <submittedName>
        <fullName evidence="1">Uncharacterized protein</fullName>
    </submittedName>
</protein>
<feature type="non-terminal residue" evidence="1">
    <location>
        <position position="1"/>
    </location>
</feature>
<gene>
    <name evidence="1" type="ORF">KI387_033102</name>
</gene>
<reference evidence="1 2" key="1">
    <citation type="journal article" date="2021" name="Nat. Plants">
        <title>The Taxus genome provides insights into paclitaxel biosynthesis.</title>
        <authorList>
            <person name="Xiong X."/>
            <person name="Gou J."/>
            <person name="Liao Q."/>
            <person name="Li Y."/>
            <person name="Zhou Q."/>
            <person name="Bi G."/>
            <person name="Li C."/>
            <person name="Du R."/>
            <person name="Wang X."/>
            <person name="Sun T."/>
            <person name="Guo L."/>
            <person name="Liang H."/>
            <person name="Lu P."/>
            <person name="Wu Y."/>
            <person name="Zhang Z."/>
            <person name="Ro D.K."/>
            <person name="Shang Y."/>
            <person name="Huang S."/>
            <person name="Yan J."/>
        </authorList>
    </citation>
    <scope>NUCLEOTIDE SEQUENCE [LARGE SCALE GENOMIC DNA]</scope>
    <source>
        <strain evidence="1">Ta-2019</strain>
    </source>
</reference>
<proteinExistence type="predicted"/>
<dbReference type="AlphaFoldDB" id="A0AA38F4S8"/>